<accession>A0A4S9DUG6</accession>
<dbReference type="Proteomes" id="UP000308953">
    <property type="component" value="Unassembled WGS sequence"/>
</dbReference>
<evidence type="ECO:0000313" key="4">
    <source>
        <dbReference type="Proteomes" id="UP000308953"/>
    </source>
</evidence>
<evidence type="ECO:0000313" key="3">
    <source>
        <dbReference type="EMBL" id="THX23134.1"/>
    </source>
</evidence>
<dbReference type="InterPro" id="IPR011333">
    <property type="entry name" value="SKP1/BTB/POZ_sf"/>
</dbReference>
<proteinExistence type="predicted"/>
<dbReference type="InterPro" id="IPR000210">
    <property type="entry name" value="BTB/POZ_dom"/>
</dbReference>
<feature type="region of interest" description="Disordered" evidence="1">
    <location>
        <begin position="226"/>
        <end position="250"/>
    </location>
</feature>
<dbReference type="PANTHER" id="PTHR47843">
    <property type="entry name" value="BTB DOMAIN-CONTAINING PROTEIN-RELATED"/>
    <property type="match status" value="1"/>
</dbReference>
<dbReference type="PROSITE" id="PS50097">
    <property type="entry name" value="BTB"/>
    <property type="match status" value="1"/>
</dbReference>
<feature type="domain" description="BTB" evidence="2">
    <location>
        <begin position="32"/>
        <end position="101"/>
    </location>
</feature>
<dbReference type="Pfam" id="PF00651">
    <property type="entry name" value="BTB"/>
    <property type="match status" value="1"/>
</dbReference>
<dbReference type="SMART" id="SM00225">
    <property type="entry name" value="BTB"/>
    <property type="match status" value="1"/>
</dbReference>
<name>A0A4S9DUG6_AURPU</name>
<dbReference type="CDD" id="cd18186">
    <property type="entry name" value="BTB_POZ_ZBTB_KLHL-like"/>
    <property type="match status" value="1"/>
</dbReference>
<evidence type="ECO:0000259" key="2">
    <source>
        <dbReference type="PROSITE" id="PS50097"/>
    </source>
</evidence>
<gene>
    <name evidence="3" type="ORF">D6D10_10374</name>
</gene>
<comment type="caution">
    <text evidence="3">The sequence shown here is derived from an EMBL/GenBank/DDBJ whole genome shotgun (WGS) entry which is preliminary data.</text>
</comment>
<dbReference type="SUPFAM" id="SSF54695">
    <property type="entry name" value="POZ domain"/>
    <property type="match status" value="1"/>
</dbReference>
<dbReference type="EMBL" id="QZAV01000602">
    <property type="protein sequence ID" value="THX23134.1"/>
    <property type="molecule type" value="Genomic_DNA"/>
</dbReference>
<dbReference type="PANTHER" id="PTHR47843:SF2">
    <property type="entry name" value="BTB DOMAIN-CONTAINING PROTEIN"/>
    <property type="match status" value="1"/>
</dbReference>
<reference evidence="3 4" key="1">
    <citation type="submission" date="2018-10" db="EMBL/GenBank/DDBJ databases">
        <title>Fifty Aureobasidium pullulans genomes reveal a recombining polyextremotolerant generalist.</title>
        <authorList>
            <person name="Gostincar C."/>
            <person name="Turk M."/>
            <person name="Zajc J."/>
            <person name="Gunde-Cimerman N."/>
        </authorList>
    </citation>
    <scope>NUCLEOTIDE SEQUENCE [LARGE SCALE GENOMIC DNA]</scope>
    <source>
        <strain evidence="3 4">EXF-9785</strain>
    </source>
</reference>
<evidence type="ECO:0000256" key="1">
    <source>
        <dbReference type="SAM" id="MobiDB-lite"/>
    </source>
</evidence>
<protein>
    <recommendedName>
        <fullName evidence="2">BTB domain-containing protein</fullName>
    </recommendedName>
</protein>
<sequence length="250" mass="28625">MTTPPDRSYIGGSAGKAVSTPNRLPSKKHYKNTVVLSVGPSKQEFTVHRELLCFYSDFFRAAFNGSFKEATEGRIELPDTQVDVFEIFQVWLYSRSLLNTEDFQDQPDSQKYPDFEILAGLWVFGDKCQIPLLQNCAADAIIQYNKDENRFRTSVLKTAYDHTMEGSPLRRLAIDILVFRMVHEEAANSILREDSLHCWSKESLVDFARGISKAWMLGLPYRNLPEQGKPRHKHTEPMQSTEEAEGKIRS</sequence>
<organism evidence="3 4">
    <name type="scientific">Aureobasidium pullulans</name>
    <name type="common">Black yeast</name>
    <name type="synonym">Pullularia pullulans</name>
    <dbReference type="NCBI Taxonomy" id="5580"/>
    <lineage>
        <taxon>Eukaryota</taxon>
        <taxon>Fungi</taxon>
        <taxon>Dikarya</taxon>
        <taxon>Ascomycota</taxon>
        <taxon>Pezizomycotina</taxon>
        <taxon>Dothideomycetes</taxon>
        <taxon>Dothideomycetidae</taxon>
        <taxon>Dothideales</taxon>
        <taxon>Saccotheciaceae</taxon>
        <taxon>Aureobasidium</taxon>
    </lineage>
</organism>
<dbReference type="AlphaFoldDB" id="A0A4S9DUG6"/>
<dbReference type="Gene3D" id="3.30.710.10">
    <property type="entry name" value="Potassium Channel Kv1.1, Chain A"/>
    <property type="match status" value="1"/>
</dbReference>